<proteinExistence type="predicted"/>
<evidence type="ECO:0000256" key="1">
    <source>
        <dbReference type="SAM" id="Phobius"/>
    </source>
</evidence>
<keyword evidence="3" id="KW-1185">Reference proteome</keyword>
<name>A0A4P6EYK9_9BACL</name>
<dbReference type="AlphaFoldDB" id="A0A4P6EYK9"/>
<dbReference type="OrthoDB" id="2628998at2"/>
<dbReference type="RefSeq" id="WP_129443760.1">
    <property type="nucleotide sequence ID" value="NZ_CP035492.1"/>
</dbReference>
<dbReference type="Proteomes" id="UP000293568">
    <property type="component" value="Chromosome"/>
</dbReference>
<gene>
    <name evidence="2" type="ORF">ET464_19260</name>
</gene>
<evidence type="ECO:0008006" key="4">
    <source>
        <dbReference type="Google" id="ProtNLM"/>
    </source>
</evidence>
<evidence type="ECO:0000313" key="2">
    <source>
        <dbReference type="EMBL" id="QAY68192.1"/>
    </source>
</evidence>
<sequence length="62" mass="6863">MSKPLSLLFAVISTLLMSATAISISHNLWYTLLLSIVTIGFIGIGFIVRGRSLRRQGFQPKQ</sequence>
<protein>
    <recommendedName>
        <fullName evidence="4">DUF5325 family protein</fullName>
    </recommendedName>
</protein>
<dbReference type="EMBL" id="CP035492">
    <property type="protein sequence ID" value="QAY68192.1"/>
    <property type="molecule type" value="Genomic_DNA"/>
</dbReference>
<keyword evidence="1" id="KW-0812">Transmembrane</keyword>
<keyword evidence="1" id="KW-0472">Membrane</keyword>
<organism evidence="2 3">
    <name type="scientific">Paenibacillus protaetiae</name>
    <dbReference type="NCBI Taxonomy" id="2509456"/>
    <lineage>
        <taxon>Bacteria</taxon>
        <taxon>Bacillati</taxon>
        <taxon>Bacillota</taxon>
        <taxon>Bacilli</taxon>
        <taxon>Bacillales</taxon>
        <taxon>Paenibacillaceae</taxon>
        <taxon>Paenibacillus</taxon>
    </lineage>
</organism>
<reference evidence="2 3" key="1">
    <citation type="submission" date="2019-01" db="EMBL/GenBank/DDBJ databases">
        <title>Genome sequencing of strain FW100M-2.</title>
        <authorList>
            <person name="Heo J."/>
            <person name="Kim S.-J."/>
            <person name="Kim J.-S."/>
            <person name="Hong S.-B."/>
            <person name="Kwon S.-W."/>
        </authorList>
    </citation>
    <scope>NUCLEOTIDE SEQUENCE [LARGE SCALE GENOMIC DNA]</scope>
    <source>
        <strain evidence="2 3">FW100M-2</strain>
    </source>
</reference>
<feature type="transmembrane region" description="Helical" evidence="1">
    <location>
        <begin position="31"/>
        <end position="48"/>
    </location>
</feature>
<dbReference type="KEGG" id="pprt:ET464_19260"/>
<keyword evidence="1" id="KW-1133">Transmembrane helix</keyword>
<accession>A0A4P6EYK9</accession>
<evidence type="ECO:0000313" key="3">
    <source>
        <dbReference type="Proteomes" id="UP000293568"/>
    </source>
</evidence>